<evidence type="ECO:0000256" key="2">
    <source>
        <dbReference type="ARBA" id="ARBA00004278"/>
    </source>
</evidence>
<dbReference type="EMBL" id="NEDP02076749">
    <property type="protein sequence ID" value="OWF34829.1"/>
    <property type="molecule type" value="Genomic_DNA"/>
</dbReference>
<dbReference type="PROSITE" id="PS50020">
    <property type="entry name" value="WW_DOMAIN_2"/>
    <property type="match status" value="1"/>
</dbReference>
<name>A0A210PEB6_MIZYE</name>
<dbReference type="Gene3D" id="3.30.60.90">
    <property type="match status" value="1"/>
</dbReference>
<dbReference type="CDD" id="cd02334">
    <property type="entry name" value="ZZ_dystrophin"/>
    <property type="match status" value="1"/>
</dbReference>
<dbReference type="SUPFAM" id="SSF47473">
    <property type="entry name" value="EF-hand"/>
    <property type="match status" value="2"/>
</dbReference>
<accession>A0A210PEB6</accession>
<dbReference type="InterPro" id="IPR011992">
    <property type="entry name" value="EF-hand-dom_pair"/>
</dbReference>
<protein>
    <submittedName>
        <fullName evidence="16">Dystrophin, isoform E</fullName>
    </submittedName>
</protein>
<evidence type="ECO:0000256" key="10">
    <source>
        <dbReference type="ARBA" id="ARBA00023203"/>
    </source>
</evidence>
<dbReference type="InterPro" id="IPR050774">
    <property type="entry name" value="KCMF1/Dystrophin"/>
</dbReference>
<dbReference type="InterPro" id="IPR015153">
    <property type="entry name" value="EF-hand_dom_typ1"/>
</dbReference>
<dbReference type="Gene3D" id="1.10.238.10">
    <property type="entry name" value="EF-hand"/>
    <property type="match status" value="2"/>
</dbReference>
<dbReference type="Pfam" id="PF09068">
    <property type="entry name" value="EF-hand_2"/>
    <property type="match status" value="1"/>
</dbReference>
<dbReference type="SMART" id="SM00291">
    <property type="entry name" value="ZnF_ZZ"/>
    <property type="match status" value="1"/>
</dbReference>
<comment type="caution">
    <text evidence="16">The sequence shown here is derived from an EMBL/GenBank/DDBJ whole genome shotgun (WGS) entry which is preliminary data.</text>
</comment>
<feature type="compositionally biased region" description="Polar residues" evidence="13">
    <location>
        <begin position="576"/>
        <end position="589"/>
    </location>
</feature>
<keyword evidence="6 12" id="KW-0863">Zinc-finger</keyword>
<keyword evidence="7" id="KW-0862">Zinc</keyword>
<dbReference type="GO" id="GO:0003779">
    <property type="term" value="F:actin binding"/>
    <property type="evidence" value="ECO:0007669"/>
    <property type="project" value="UniProtKB-KW"/>
</dbReference>
<evidence type="ECO:0000256" key="8">
    <source>
        <dbReference type="ARBA" id="ARBA00022837"/>
    </source>
</evidence>
<evidence type="ECO:0000256" key="4">
    <source>
        <dbReference type="ARBA" id="ARBA00022490"/>
    </source>
</evidence>
<feature type="region of interest" description="Disordered" evidence="13">
    <location>
        <begin position="445"/>
        <end position="480"/>
    </location>
</feature>
<dbReference type="CDD" id="cd14686">
    <property type="entry name" value="bZIP"/>
    <property type="match status" value="1"/>
</dbReference>
<reference evidence="16 17" key="1">
    <citation type="journal article" date="2017" name="Nat. Ecol. Evol.">
        <title>Scallop genome provides insights into evolution of bilaterian karyotype and development.</title>
        <authorList>
            <person name="Wang S."/>
            <person name="Zhang J."/>
            <person name="Jiao W."/>
            <person name="Li J."/>
            <person name="Xun X."/>
            <person name="Sun Y."/>
            <person name="Guo X."/>
            <person name="Huan P."/>
            <person name="Dong B."/>
            <person name="Zhang L."/>
            <person name="Hu X."/>
            <person name="Sun X."/>
            <person name="Wang J."/>
            <person name="Zhao C."/>
            <person name="Wang Y."/>
            <person name="Wang D."/>
            <person name="Huang X."/>
            <person name="Wang R."/>
            <person name="Lv J."/>
            <person name="Li Y."/>
            <person name="Zhang Z."/>
            <person name="Liu B."/>
            <person name="Lu W."/>
            <person name="Hui Y."/>
            <person name="Liang J."/>
            <person name="Zhou Z."/>
            <person name="Hou R."/>
            <person name="Li X."/>
            <person name="Liu Y."/>
            <person name="Li H."/>
            <person name="Ning X."/>
            <person name="Lin Y."/>
            <person name="Zhao L."/>
            <person name="Xing Q."/>
            <person name="Dou J."/>
            <person name="Li Y."/>
            <person name="Mao J."/>
            <person name="Guo H."/>
            <person name="Dou H."/>
            <person name="Li T."/>
            <person name="Mu C."/>
            <person name="Jiang W."/>
            <person name="Fu Q."/>
            <person name="Fu X."/>
            <person name="Miao Y."/>
            <person name="Liu J."/>
            <person name="Yu Q."/>
            <person name="Li R."/>
            <person name="Liao H."/>
            <person name="Li X."/>
            <person name="Kong Y."/>
            <person name="Jiang Z."/>
            <person name="Chourrout D."/>
            <person name="Li R."/>
            <person name="Bao Z."/>
        </authorList>
    </citation>
    <scope>NUCLEOTIDE SEQUENCE [LARGE SCALE GENOMIC DNA]</scope>
    <source>
        <strain evidence="16 17">PY_sf001</strain>
    </source>
</reference>
<dbReference type="SMART" id="SM00456">
    <property type="entry name" value="WW"/>
    <property type="match status" value="1"/>
</dbReference>
<evidence type="ECO:0000256" key="11">
    <source>
        <dbReference type="ARBA" id="ARBA00023212"/>
    </source>
</evidence>
<dbReference type="Gene3D" id="2.20.70.10">
    <property type="match status" value="1"/>
</dbReference>
<keyword evidence="10" id="KW-0009">Actin-binding</keyword>
<evidence type="ECO:0000256" key="3">
    <source>
        <dbReference type="ARBA" id="ARBA00022475"/>
    </source>
</evidence>
<evidence type="ECO:0000256" key="9">
    <source>
        <dbReference type="ARBA" id="ARBA00023136"/>
    </source>
</evidence>
<dbReference type="InterPro" id="IPR036020">
    <property type="entry name" value="WW_dom_sf"/>
</dbReference>
<dbReference type="InterPro" id="IPR043145">
    <property type="entry name" value="Znf_ZZ_sf"/>
</dbReference>
<gene>
    <name evidence="16" type="ORF">KP79_PYT08519</name>
</gene>
<organism evidence="16 17">
    <name type="scientific">Mizuhopecten yessoensis</name>
    <name type="common">Japanese scallop</name>
    <name type="synonym">Patinopecten yessoensis</name>
    <dbReference type="NCBI Taxonomy" id="6573"/>
    <lineage>
        <taxon>Eukaryota</taxon>
        <taxon>Metazoa</taxon>
        <taxon>Spiralia</taxon>
        <taxon>Lophotrochozoa</taxon>
        <taxon>Mollusca</taxon>
        <taxon>Bivalvia</taxon>
        <taxon>Autobranchia</taxon>
        <taxon>Pteriomorphia</taxon>
        <taxon>Pectinida</taxon>
        <taxon>Pectinoidea</taxon>
        <taxon>Pectinidae</taxon>
        <taxon>Mizuhopecten</taxon>
    </lineage>
</organism>
<dbReference type="SUPFAM" id="SSF57850">
    <property type="entry name" value="RING/U-box"/>
    <property type="match status" value="1"/>
</dbReference>
<dbReference type="GO" id="GO:0005737">
    <property type="term" value="C:cytoplasm"/>
    <property type="evidence" value="ECO:0007669"/>
    <property type="project" value="UniProtKB-ARBA"/>
</dbReference>
<dbReference type="GO" id="GO:0005856">
    <property type="term" value="C:cytoskeleton"/>
    <property type="evidence" value="ECO:0007669"/>
    <property type="project" value="UniProtKB-SubCell"/>
</dbReference>
<feature type="compositionally biased region" description="Basic and acidic residues" evidence="13">
    <location>
        <begin position="445"/>
        <end position="455"/>
    </location>
</feature>
<evidence type="ECO:0000313" key="16">
    <source>
        <dbReference type="EMBL" id="OWF34829.1"/>
    </source>
</evidence>
<dbReference type="STRING" id="6573.A0A210PEB6"/>
<feature type="region of interest" description="Disordered" evidence="13">
    <location>
        <begin position="503"/>
        <end position="589"/>
    </location>
</feature>
<feature type="region of interest" description="Disordered" evidence="13">
    <location>
        <begin position="389"/>
        <end position="420"/>
    </location>
</feature>
<dbReference type="AlphaFoldDB" id="A0A210PEB6"/>
<keyword evidence="9" id="KW-0472">Membrane</keyword>
<feature type="domain" description="ZZ-type" evidence="15">
    <location>
        <begin position="262"/>
        <end position="318"/>
    </location>
</feature>
<dbReference type="PROSITE" id="PS01159">
    <property type="entry name" value="WW_DOMAIN_1"/>
    <property type="match status" value="1"/>
</dbReference>
<evidence type="ECO:0000256" key="7">
    <source>
        <dbReference type="ARBA" id="ARBA00022833"/>
    </source>
</evidence>
<evidence type="ECO:0000256" key="13">
    <source>
        <dbReference type="SAM" id="MobiDB-lite"/>
    </source>
</evidence>
<dbReference type="CDD" id="cd00201">
    <property type="entry name" value="WW"/>
    <property type="match status" value="1"/>
</dbReference>
<keyword evidence="8" id="KW-0106">Calcium</keyword>
<evidence type="ECO:0000259" key="14">
    <source>
        <dbReference type="PROSITE" id="PS50020"/>
    </source>
</evidence>
<dbReference type="GO" id="GO:0016010">
    <property type="term" value="C:dystrophin-associated glycoprotein complex"/>
    <property type="evidence" value="ECO:0007669"/>
    <property type="project" value="UniProtKB-ARBA"/>
</dbReference>
<dbReference type="PROSITE" id="PS01357">
    <property type="entry name" value="ZF_ZZ_1"/>
    <property type="match status" value="1"/>
</dbReference>
<keyword evidence="3" id="KW-1003">Cell membrane</keyword>
<evidence type="ECO:0000259" key="15">
    <source>
        <dbReference type="PROSITE" id="PS50135"/>
    </source>
</evidence>
<dbReference type="CDD" id="cd15901">
    <property type="entry name" value="EFh_DMD_DYTN_DTN"/>
    <property type="match status" value="1"/>
</dbReference>
<dbReference type="Proteomes" id="UP000242188">
    <property type="component" value="Unassembled WGS sequence"/>
</dbReference>
<keyword evidence="4" id="KW-0963">Cytoplasm</keyword>
<feature type="compositionally biased region" description="Low complexity" evidence="13">
    <location>
        <begin position="550"/>
        <end position="575"/>
    </location>
</feature>
<keyword evidence="5" id="KW-0479">Metal-binding</keyword>
<dbReference type="InterPro" id="IPR001202">
    <property type="entry name" value="WW_dom"/>
</dbReference>
<feature type="compositionally biased region" description="Polar residues" evidence="13">
    <location>
        <begin position="503"/>
        <end position="549"/>
    </location>
</feature>
<dbReference type="GO" id="GO:0045202">
    <property type="term" value="C:synapse"/>
    <property type="evidence" value="ECO:0007669"/>
    <property type="project" value="GOC"/>
</dbReference>
<dbReference type="PANTHER" id="PTHR12268">
    <property type="entry name" value="E3 UBIQUITIN-PROTEIN LIGASE KCMF1"/>
    <property type="match status" value="1"/>
</dbReference>
<dbReference type="InterPro" id="IPR000433">
    <property type="entry name" value="Znf_ZZ"/>
</dbReference>
<dbReference type="PANTHER" id="PTHR12268:SF14">
    <property type="entry name" value="DYSTROPHIN-1"/>
    <property type="match status" value="1"/>
</dbReference>
<dbReference type="Pfam" id="PF09069">
    <property type="entry name" value="EF-hand_3"/>
    <property type="match status" value="1"/>
</dbReference>
<evidence type="ECO:0000313" key="17">
    <source>
        <dbReference type="Proteomes" id="UP000242188"/>
    </source>
</evidence>
<dbReference type="InterPro" id="IPR015154">
    <property type="entry name" value="EF-hand_dom_typ2"/>
</dbReference>
<evidence type="ECO:0000256" key="12">
    <source>
        <dbReference type="PROSITE-ProRule" id="PRU00228"/>
    </source>
</evidence>
<dbReference type="GO" id="GO:0099536">
    <property type="term" value="P:synaptic signaling"/>
    <property type="evidence" value="ECO:0007669"/>
    <property type="project" value="TreeGrafter"/>
</dbReference>
<dbReference type="GO" id="GO:0008270">
    <property type="term" value="F:zinc ion binding"/>
    <property type="evidence" value="ECO:0007669"/>
    <property type="project" value="UniProtKB-KW"/>
</dbReference>
<feature type="region of interest" description="Disordered" evidence="13">
    <location>
        <begin position="604"/>
        <end position="625"/>
    </location>
</feature>
<evidence type="ECO:0000256" key="1">
    <source>
        <dbReference type="ARBA" id="ARBA00004245"/>
    </source>
</evidence>
<dbReference type="Pfam" id="PF00569">
    <property type="entry name" value="ZZ"/>
    <property type="match status" value="1"/>
</dbReference>
<dbReference type="GO" id="GO:0042383">
    <property type="term" value="C:sarcolemma"/>
    <property type="evidence" value="ECO:0007669"/>
    <property type="project" value="UniProtKB-SubCell"/>
</dbReference>
<keyword evidence="17" id="KW-1185">Reference proteome</keyword>
<comment type="subcellular location">
    <subcellularLocation>
        <location evidence="2">Cell membrane</location>
        <location evidence="2">Sarcolemma</location>
        <topology evidence="2">Peripheral membrane protein</topology>
        <orientation evidence="2">Cytoplasmic side</orientation>
    </subcellularLocation>
    <subcellularLocation>
        <location evidence="1">Cytoplasm</location>
        <location evidence="1">Cytoskeleton</location>
    </subcellularLocation>
</comment>
<dbReference type="SUPFAM" id="SSF51045">
    <property type="entry name" value="WW domain"/>
    <property type="match status" value="1"/>
</dbReference>
<evidence type="ECO:0000256" key="6">
    <source>
        <dbReference type="ARBA" id="ARBA00022771"/>
    </source>
</evidence>
<dbReference type="OrthoDB" id="10057795at2759"/>
<feature type="domain" description="WW" evidence="14">
    <location>
        <begin position="8"/>
        <end position="41"/>
    </location>
</feature>
<evidence type="ECO:0000256" key="5">
    <source>
        <dbReference type="ARBA" id="ARBA00022723"/>
    </source>
</evidence>
<keyword evidence="11" id="KW-0206">Cytoskeleton</keyword>
<sequence length="719" mass="82025">MDITETYDRIVDGWERAETNSGVPYYISHTLQRTTWDHPYLLKIMEELGEYSAIKYAAYRAAFKIRHLQKRLRLYQISISTVKDVFEQYGYAEGCLNVISCQEIHDLLTELYNRADHGLVIEMEDAEIHAELLQNLILNLFDVNRIGRVKVVSLKLVLITLCAAKLAEKYKAYYHELHDPSTYISSKSFTSFLEDMIQLPDLLQESGLFGQDVAPAVASCMQMSNGGVGISDDVFYSWLLREPQTLVWLPTFHRTAASEAVKHESKCNICKSCPIVGFRYKCLLCFNFDMCQNCFFTGRTKKNHKLKHPIQEYCLKTSSKEDTKAFFRTMRNKVSKKHRQKAKQKYLPLMSENQYCQNNWSVRAEPPIPDVHRNLTENAQRLADLEIHNSDHDKSRSPVGVVPNINISNSSDNKENVHQVDNLKKQRDELERVIKELEEENRQLHRELKDVRESSDTESNMSGGENPAKKTKFKVKSVLDKNRRHSGVTIVKEKPLSSLENMYGLQTGSVPSPSYNDSQTSRPLMDSRNMTQAEQSVLYSSHRYSSPPESNTYAPSPNSNSYNPSSHSNSLSSRNDTTSPSLSPNLASVTSPYTYEYSSRFRQDLSPGESHFTPRASEGAPSYIDRRERTGFDSLDNLDVSPSHFTLPSFANSRAYLEEEEVDQMQMVDKIFPSNLSYSAYSMSNAGTMNDHEEMLQAASTMGTVTSDLFSEAIIPFYQ</sequence>
<proteinExistence type="predicted"/>
<dbReference type="PROSITE" id="PS50135">
    <property type="entry name" value="ZF_ZZ_2"/>
    <property type="match status" value="1"/>
</dbReference>